<dbReference type="EMBL" id="JAKELL010000280">
    <property type="protein sequence ID" value="KAH8977739.1"/>
    <property type="molecule type" value="Genomic_DNA"/>
</dbReference>
<feature type="domain" description="CHAT" evidence="1">
    <location>
        <begin position="750"/>
        <end position="1031"/>
    </location>
</feature>
<evidence type="ECO:0000259" key="1">
    <source>
        <dbReference type="Pfam" id="PF12770"/>
    </source>
</evidence>
<comment type="caution">
    <text evidence="2">The sequence shown here is derived from an EMBL/GenBank/DDBJ whole genome shotgun (WGS) entry which is preliminary data.</text>
</comment>
<name>A0AAD4Q4T3_9AGAM</name>
<evidence type="ECO:0000313" key="3">
    <source>
        <dbReference type="Proteomes" id="UP001201163"/>
    </source>
</evidence>
<accession>A0AAD4Q4T3</accession>
<dbReference type="AlphaFoldDB" id="A0AAD4Q4T3"/>
<keyword evidence="3" id="KW-1185">Reference proteome</keyword>
<evidence type="ECO:0000313" key="2">
    <source>
        <dbReference type="EMBL" id="KAH8977739.1"/>
    </source>
</evidence>
<reference evidence="2" key="1">
    <citation type="submission" date="2022-01" db="EMBL/GenBank/DDBJ databases">
        <title>Comparative genomics reveals a dynamic genome evolution in the ectomycorrhizal milk-cap (Lactarius) mushrooms.</title>
        <authorList>
            <consortium name="DOE Joint Genome Institute"/>
            <person name="Lebreton A."/>
            <person name="Tang N."/>
            <person name="Kuo A."/>
            <person name="LaButti K."/>
            <person name="Drula E."/>
            <person name="Barry K."/>
            <person name="Clum A."/>
            <person name="Lipzen A."/>
            <person name="Mousain D."/>
            <person name="Ng V."/>
            <person name="Wang R."/>
            <person name="Wang X."/>
            <person name="Dai Y."/>
            <person name="Henrissat B."/>
            <person name="Grigoriev I.V."/>
            <person name="Guerin-Laguette A."/>
            <person name="Yu F."/>
            <person name="Martin F.M."/>
        </authorList>
    </citation>
    <scope>NUCLEOTIDE SEQUENCE</scope>
    <source>
        <strain evidence="2">QP</strain>
    </source>
</reference>
<dbReference type="Proteomes" id="UP001201163">
    <property type="component" value="Unassembled WGS sequence"/>
</dbReference>
<protein>
    <submittedName>
        <fullName evidence="2">CHAT domain-containing protein</fullName>
    </submittedName>
</protein>
<proteinExistence type="predicted"/>
<dbReference type="Pfam" id="PF12770">
    <property type="entry name" value="CHAT"/>
    <property type="match status" value="1"/>
</dbReference>
<sequence length="1032" mass="116907">MADLLESMSVHEIDSFIADCQQILAILPLSDPRRIPYLLFLASRKLLRHTQSNQKEDLDKSIFHSIELIFVPHLWLEYKSLIFPAVLILANALLARSIVSNQPEDAIFATKYLRHLRDQPHATLGFPRHAVTTLFLSALAFLVKLEDSNVVQNIEEMTVLFHELLTENASEGDVTLFSTLLAEFFFSYSHLWTLDQPLTQVIECLRLAKMLKPELRRIHLNLAFCLCARYLMTLVNDDYEEAASIVDELIASSSPGDIQDELVAKVREFVATLAVLRPMLHPTPEYSEEAMYRARATVSSNPVGHHFRPWLNDCWESIAEDRFGYFGPIEGYEASPMILQPLPVAYYESEHGAELCRIFDDIDLLGELLSGIRNNDITNIDEALELGRTKLTSSFPIHLLMSKLFESFGDMLFEAFRRTKNIEYLNESISTRRQILGRPSPQFLRFGSIRKLSATLLARFLYFPSYCTQDLDEATELLSQCANDRHANLPSRFFFACSWSSISRLTRHPSISTAYETAVSLMQYTPLFAPTLQLQHATLANTDTDYHRLPLDYASYQVDLRQLEEAIVTLERGRALLWSEMRHLRTSIDQLQQAHPQLAHKFAAVNRDLEELTKSIPPSHKLSVDDGATDDARAVDPFGRFLLKQRSLLKERDNLITQIQALPGFQSFLTSPSFDTLRSAASSGPVVIINHSKWRSDILILFHDASPSLISTPHDFYDRATTLKDKLLNSRNKYGLDSPHYDETLAFVLAELYKLVGKSVIDRFHQLDVPEQSRIWWCPTSVFCSFPLHAMGPIPSDDGEMRYFLDLYICSYTPTLSALIQSRDRDSGSRSLDRPSLLLVAQPDPTIPTVGSEIKVVRSLDTEVTSLLSEAATPATVIDGFRNHRFVHFACHGTLEAGKPFEAGFELYGGDRLTLLEIVRSDLPTAEFAFLSACHTAEVTEGSIVDEGLHLAAAVQYCGFRSVVGTMWAMADVDGRDLAKQFYKALFSTSEGEQGIPYYERSAKSLRFAVKKLRRKKPMTLERWVNFVHYGA</sequence>
<dbReference type="InterPro" id="IPR024983">
    <property type="entry name" value="CHAT_dom"/>
</dbReference>
<gene>
    <name evidence="2" type="ORF">EDB92DRAFT_708439</name>
</gene>
<organism evidence="2 3">
    <name type="scientific">Lactarius akahatsu</name>
    <dbReference type="NCBI Taxonomy" id="416441"/>
    <lineage>
        <taxon>Eukaryota</taxon>
        <taxon>Fungi</taxon>
        <taxon>Dikarya</taxon>
        <taxon>Basidiomycota</taxon>
        <taxon>Agaricomycotina</taxon>
        <taxon>Agaricomycetes</taxon>
        <taxon>Russulales</taxon>
        <taxon>Russulaceae</taxon>
        <taxon>Lactarius</taxon>
    </lineage>
</organism>